<comment type="caution">
    <text evidence="1">The sequence shown here is derived from an EMBL/GenBank/DDBJ whole genome shotgun (WGS) entry which is preliminary data.</text>
</comment>
<proteinExistence type="predicted"/>
<evidence type="ECO:0000313" key="2">
    <source>
        <dbReference type="Proteomes" id="UP001215598"/>
    </source>
</evidence>
<protein>
    <submittedName>
        <fullName evidence="1">Uncharacterized protein</fullName>
    </submittedName>
</protein>
<dbReference type="InterPro" id="IPR040521">
    <property type="entry name" value="KDZ"/>
</dbReference>
<evidence type="ECO:0000313" key="1">
    <source>
        <dbReference type="EMBL" id="KAJ7712107.1"/>
    </source>
</evidence>
<dbReference type="Proteomes" id="UP001215598">
    <property type="component" value="Unassembled WGS sequence"/>
</dbReference>
<organism evidence="1 2">
    <name type="scientific">Mycena metata</name>
    <dbReference type="NCBI Taxonomy" id="1033252"/>
    <lineage>
        <taxon>Eukaryota</taxon>
        <taxon>Fungi</taxon>
        <taxon>Dikarya</taxon>
        <taxon>Basidiomycota</taxon>
        <taxon>Agaricomycotina</taxon>
        <taxon>Agaricomycetes</taxon>
        <taxon>Agaricomycetidae</taxon>
        <taxon>Agaricales</taxon>
        <taxon>Marasmiineae</taxon>
        <taxon>Mycenaceae</taxon>
        <taxon>Mycena</taxon>
    </lineage>
</organism>
<keyword evidence="2" id="KW-1185">Reference proteome</keyword>
<dbReference type="EMBL" id="JARKIB010000377">
    <property type="protein sequence ID" value="KAJ7712107.1"/>
    <property type="molecule type" value="Genomic_DNA"/>
</dbReference>
<dbReference type="AlphaFoldDB" id="A0AAD7H500"/>
<name>A0AAD7H500_9AGAR</name>
<accession>A0AAD7H500</accession>
<gene>
    <name evidence="1" type="ORF">B0H16DRAFT_1744534</name>
</gene>
<sequence length="613" mass="68163">MFVAEWSRARDEYTDSHNVSSDLGSGLADAEDPFLLVVSKETRNTAGLRVSGVGGVVCARHECVRPNGLGDLQKGERYANMDFIAMSAAKDFNLMELTVSYDIAYFEVFLLHLSFLPGVGKSDGEGIERLWAELNAFAYHTKNMGLGHRADTIEDKISYHNLMKNLGQDDRANILQRKLLVAIAERARQVESFKEVKKSIPTDVRAAWQERVDAFHADLTQRNPYLINSKDGPSEADVRTLLKADEKEAATKGNAPLHGTSATAFLTAGLQLEDFQRRIKAELAGSAIITADRESKLQEHRLAFLAKLRVFRALQQIYTPAAIRAVENVERGRVPDMPPVKAEHIRLFLPSSLTATQRAKGCQEGFPEMEAQCTDALTKLRSRLHAKRHVLYWRAGNTGGQHDATRSNTLIAAAHTALRALKGPHYRPNLKPLKESDLTLDGDVKDTESAAKKKLSLIAAGKGGRVPCHIEGTSRTVMSWIWAARGALDDGEADLHESLQVEWAHAKARKNRWEEEVNLIREEMRRVLRYLEWETGVWEERAGMEREDLSPEVRAGLKAYALKRADMHRSLGAIWFTQLSVPLGDAAAAVAFDDGDLPSLFTEGTRIDISLVA</sequence>
<dbReference type="Pfam" id="PF18758">
    <property type="entry name" value="KDZ"/>
    <property type="match status" value="2"/>
</dbReference>
<reference evidence="1" key="1">
    <citation type="submission" date="2023-03" db="EMBL/GenBank/DDBJ databases">
        <title>Massive genome expansion in bonnet fungi (Mycena s.s.) driven by repeated elements and novel gene families across ecological guilds.</title>
        <authorList>
            <consortium name="Lawrence Berkeley National Laboratory"/>
            <person name="Harder C.B."/>
            <person name="Miyauchi S."/>
            <person name="Viragh M."/>
            <person name="Kuo A."/>
            <person name="Thoen E."/>
            <person name="Andreopoulos B."/>
            <person name="Lu D."/>
            <person name="Skrede I."/>
            <person name="Drula E."/>
            <person name="Henrissat B."/>
            <person name="Morin E."/>
            <person name="Kohler A."/>
            <person name="Barry K."/>
            <person name="LaButti K."/>
            <person name="Morin E."/>
            <person name="Salamov A."/>
            <person name="Lipzen A."/>
            <person name="Mereny Z."/>
            <person name="Hegedus B."/>
            <person name="Baldrian P."/>
            <person name="Stursova M."/>
            <person name="Weitz H."/>
            <person name="Taylor A."/>
            <person name="Grigoriev I.V."/>
            <person name="Nagy L.G."/>
            <person name="Martin F."/>
            <person name="Kauserud H."/>
        </authorList>
    </citation>
    <scope>NUCLEOTIDE SEQUENCE</scope>
    <source>
        <strain evidence="1">CBHHK182m</strain>
    </source>
</reference>